<comment type="caution">
    <text evidence="3">The sequence shown here is derived from an EMBL/GenBank/DDBJ whole genome shotgun (WGS) entry which is preliminary data.</text>
</comment>
<dbReference type="SUPFAM" id="SSF51905">
    <property type="entry name" value="FAD/NAD(P)-binding domain"/>
    <property type="match status" value="1"/>
</dbReference>
<dbReference type="PANTHER" id="PTHR13847:SF281">
    <property type="entry name" value="FAD DEPENDENT OXIDOREDUCTASE DOMAIN-CONTAINING PROTEIN"/>
    <property type="match status" value="1"/>
</dbReference>
<dbReference type="GO" id="GO:0016491">
    <property type="term" value="F:oxidoreductase activity"/>
    <property type="evidence" value="ECO:0007669"/>
    <property type="project" value="UniProtKB-KW"/>
</dbReference>
<dbReference type="Pfam" id="PF01266">
    <property type="entry name" value="DAO"/>
    <property type="match status" value="1"/>
</dbReference>
<evidence type="ECO:0000313" key="4">
    <source>
        <dbReference type="Proteomes" id="UP000283587"/>
    </source>
</evidence>
<feature type="domain" description="FAD dependent oxidoreductase" evidence="2">
    <location>
        <begin position="39"/>
        <end position="396"/>
    </location>
</feature>
<evidence type="ECO:0000259" key="2">
    <source>
        <dbReference type="Pfam" id="PF01266"/>
    </source>
</evidence>
<sequence length="465" mass="50695">MTTSRAATALADATFFPFWLDRADAPAASDPLQGRTRADLLVVGGGFTGLWAAILAKESDPSRDVVLIEADRIAHGASGRPGGIVSTSVMHGLGNAARIFPRDIRALEALGHDNMAGFTDTVWRHDIQADLEWTGEMTVAVSDAGLPAVQEEYELHRAHGHDVALLDGPQTRAQLDSPLFRGALWSRKNSGIVHPARLAWGLRRAALALGVRVHEQTPMTGVDDRGDRLLVRTRDGAVETPRVLFATNAFAAGHRRIRSRVAMVRDRILTTEPLTAEQKAAVGWANRQGVYDTRTQLNYMRLTPDDRILFGGRLGYFMNSPRDPALDRTPEPYLRLADAFFATFPQLEGIRFSHAWSGPIALTTRMAVHFQTYHGGKAVYAGGYSGFGVSASRFGARVGLAKLMGQHLPETGMEFAATEPNWIPPEPFRSIGAKITMAALDGADSKGGWRLPWLRLCSKIGFPLS</sequence>
<organism evidence="3 4">
    <name type="scientific">Paracoccus siganidrum</name>
    <dbReference type="NCBI Taxonomy" id="1276757"/>
    <lineage>
        <taxon>Bacteria</taxon>
        <taxon>Pseudomonadati</taxon>
        <taxon>Pseudomonadota</taxon>
        <taxon>Alphaproteobacteria</taxon>
        <taxon>Rhodobacterales</taxon>
        <taxon>Paracoccaceae</taxon>
        <taxon>Paracoccus</taxon>
    </lineage>
</organism>
<name>A0A419ABE6_9RHOB</name>
<dbReference type="InterPro" id="IPR036188">
    <property type="entry name" value="FAD/NAD-bd_sf"/>
</dbReference>
<evidence type="ECO:0000313" key="3">
    <source>
        <dbReference type="EMBL" id="RJL20769.1"/>
    </source>
</evidence>
<gene>
    <name evidence="3" type="ORF">D3P05_02725</name>
</gene>
<accession>A0A419ABE6</accession>
<dbReference type="EMBL" id="QZEW01000008">
    <property type="protein sequence ID" value="RJL20769.1"/>
    <property type="molecule type" value="Genomic_DNA"/>
</dbReference>
<dbReference type="Gene3D" id="3.50.50.60">
    <property type="entry name" value="FAD/NAD(P)-binding domain"/>
    <property type="match status" value="1"/>
</dbReference>
<dbReference type="InterPro" id="IPR006076">
    <property type="entry name" value="FAD-dep_OxRdtase"/>
</dbReference>
<dbReference type="RefSeq" id="WP_119896653.1">
    <property type="nucleotide sequence ID" value="NZ_QNRC01000017.1"/>
</dbReference>
<proteinExistence type="predicted"/>
<dbReference type="Proteomes" id="UP000283587">
    <property type="component" value="Unassembled WGS sequence"/>
</dbReference>
<dbReference type="AlphaFoldDB" id="A0A419ABE6"/>
<dbReference type="OrthoDB" id="9806601at2"/>
<reference evidence="4" key="1">
    <citation type="submission" date="2018-09" db="EMBL/GenBank/DDBJ databases">
        <title>Paracoccus onubensis nov. sp. a moderate halophilic bacterium isolated from Gruta de las Maravillas (Aracena, Spain).</title>
        <authorList>
            <person name="Jurado V."/>
            <person name="Gutierrez-Patricio S."/>
            <person name="Gonzalez-Pimentel J.L."/>
            <person name="Miller A.Z."/>
            <person name="Laiz L."/>
            <person name="Saiz-Jimenez C."/>
        </authorList>
    </citation>
    <scope>NUCLEOTIDE SEQUENCE [LARGE SCALE GENOMIC DNA]</scope>
    <source>
        <strain evidence="4">DSM 26381</strain>
    </source>
</reference>
<dbReference type="PANTHER" id="PTHR13847">
    <property type="entry name" value="SARCOSINE DEHYDROGENASE-RELATED"/>
    <property type="match status" value="1"/>
</dbReference>
<evidence type="ECO:0000256" key="1">
    <source>
        <dbReference type="ARBA" id="ARBA00023002"/>
    </source>
</evidence>
<keyword evidence="4" id="KW-1185">Reference proteome</keyword>
<dbReference type="Gene3D" id="3.30.9.10">
    <property type="entry name" value="D-Amino Acid Oxidase, subunit A, domain 2"/>
    <property type="match status" value="1"/>
</dbReference>
<keyword evidence="1" id="KW-0560">Oxidoreductase</keyword>
<protein>
    <submittedName>
        <fullName evidence="3">FAD-dependent oxidoreductase</fullName>
    </submittedName>
</protein>
<dbReference type="GO" id="GO:0005737">
    <property type="term" value="C:cytoplasm"/>
    <property type="evidence" value="ECO:0007669"/>
    <property type="project" value="TreeGrafter"/>
</dbReference>